<name>A0A0S2DJB0_LYSEN</name>
<dbReference type="InterPro" id="IPR002942">
    <property type="entry name" value="S4_RNA-bd"/>
</dbReference>
<dbReference type="GO" id="GO:0043023">
    <property type="term" value="F:ribosomal large subunit binding"/>
    <property type="evidence" value="ECO:0007669"/>
    <property type="project" value="InterPro"/>
</dbReference>
<comment type="similarity">
    <text evidence="1 4">Belongs to the HSP15 family.</text>
</comment>
<dbReference type="Pfam" id="PF01479">
    <property type="entry name" value="S4"/>
    <property type="match status" value="1"/>
</dbReference>
<evidence type="ECO:0000256" key="4">
    <source>
        <dbReference type="PIRNR" id="PIRNR016821"/>
    </source>
</evidence>
<dbReference type="GO" id="GO:0003677">
    <property type="term" value="F:DNA binding"/>
    <property type="evidence" value="ECO:0007669"/>
    <property type="project" value="UniProtKB-KW"/>
</dbReference>
<reference evidence="6 7" key="1">
    <citation type="submission" date="2015-11" db="EMBL/GenBank/DDBJ databases">
        <title>Genome sequences of Lysobacter enzymogenes strain C3 and Lysobacter antibioticus ATCC 29479.</title>
        <authorList>
            <person name="Kobayashi D.Y."/>
        </authorList>
    </citation>
    <scope>NUCLEOTIDE SEQUENCE [LARGE SCALE GENOMIC DNA]</scope>
    <source>
        <strain evidence="6 7">C3</strain>
    </source>
</reference>
<evidence type="ECO:0000313" key="7">
    <source>
        <dbReference type="Proteomes" id="UP000061569"/>
    </source>
</evidence>
<dbReference type="PROSITE" id="PS50889">
    <property type="entry name" value="S4"/>
    <property type="match status" value="1"/>
</dbReference>
<dbReference type="AlphaFoldDB" id="A0A0S2DJB0"/>
<evidence type="ECO:0000256" key="2">
    <source>
        <dbReference type="ARBA" id="ARBA00022884"/>
    </source>
</evidence>
<dbReference type="InterPro" id="IPR025708">
    <property type="entry name" value="HSP15"/>
</dbReference>
<dbReference type="SMART" id="SM00363">
    <property type="entry name" value="S4"/>
    <property type="match status" value="1"/>
</dbReference>
<dbReference type="EMBL" id="CP013140">
    <property type="protein sequence ID" value="ALN58592.1"/>
    <property type="molecule type" value="Genomic_DNA"/>
</dbReference>
<dbReference type="KEGG" id="lez:GLE_3246"/>
<dbReference type="PIRSF" id="PIRSF016821">
    <property type="entry name" value="HSP15"/>
    <property type="match status" value="1"/>
</dbReference>
<keyword evidence="2 4" id="KW-0694">RNA-binding</keyword>
<evidence type="ECO:0000256" key="1">
    <source>
        <dbReference type="ARBA" id="ARBA00008396"/>
    </source>
</evidence>
<dbReference type="PATRIC" id="fig|69.6.peg.3200"/>
<keyword evidence="3 4" id="KW-0238">DNA-binding</keyword>
<accession>A0A0S2DJB0</accession>
<proteinExistence type="inferred from homology"/>
<dbReference type="InterPro" id="IPR036986">
    <property type="entry name" value="S4_RNA-bd_sf"/>
</dbReference>
<protein>
    <recommendedName>
        <fullName evidence="4">Heat shock protein 15</fullName>
    </recommendedName>
</protein>
<dbReference type="Proteomes" id="UP000061569">
    <property type="component" value="Chromosome"/>
</dbReference>
<dbReference type="Gene3D" id="3.10.290.10">
    <property type="entry name" value="RNA-binding S4 domain"/>
    <property type="match status" value="1"/>
</dbReference>
<evidence type="ECO:0000259" key="5">
    <source>
        <dbReference type="SMART" id="SM00363"/>
    </source>
</evidence>
<evidence type="ECO:0000313" key="6">
    <source>
        <dbReference type="EMBL" id="ALN58592.1"/>
    </source>
</evidence>
<dbReference type="STRING" id="69.GLE_3246"/>
<organism evidence="6 7">
    <name type="scientific">Lysobacter enzymogenes</name>
    <dbReference type="NCBI Taxonomy" id="69"/>
    <lineage>
        <taxon>Bacteria</taxon>
        <taxon>Pseudomonadati</taxon>
        <taxon>Pseudomonadota</taxon>
        <taxon>Gammaproteobacteria</taxon>
        <taxon>Lysobacterales</taxon>
        <taxon>Lysobacteraceae</taxon>
        <taxon>Lysobacter</taxon>
    </lineage>
</organism>
<feature type="domain" description="RNA-binding S4" evidence="5">
    <location>
        <begin position="22"/>
        <end position="84"/>
    </location>
</feature>
<dbReference type="CDD" id="cd00165">
    <property type="entry name" value="S4"/>
    <property type="match status" value="1"/>
</dbReference>
<dbReference type="SUPFAM" id="SSF55174">
    <property type="entry name" value="Alpha-L RNA-binding motif"/>
    <property type="match status" value="1"/>
</dbReference>
<sequence length="146" mass="15979">MVSFAPMSKQDETTGAPAQATVRLDLWLWAARFYKTRSLARQAVETGKVEVGGQRAKASRAVRLGDALKVARGEEHFEIAVTGLSDTRGPASLAQTLYAETEASRLAREQARALRAAERNGYRAPETKPDKRARRLIKALGDIDAL</sequence>
<evidence type="ECO:0000256" key="3">
    <source>
        <dbReference type="ARBA" id="ARBA00023125"/>
    </source>
</evidence>
<gene>
    <name evidence="6" type="ORF">GLE_3246</name>
</gene>
<dbReference type="GO" id="GO:0003727">
    <property type="term" value="F:single-stranded RNA binding"/>
    <property type="evidence" value="ECO:0007669"/>
    <property type="project" value="InterPro"/>
</dbReference>
<dbReference type="GO" id="GO:0034605">
    <property type="term" value="P:cellular response to heat"/>
    <property type="evidence" value="ECO:0007669"/>
    <property type="project" value="InterPro"/>
</dbReference>